<keyword evidence="2" id="KW-1185">Reference proteome</keyword>
<evidence type="ECO:0000313" key="1">
    <source>
        <dbReference type="EMBL" id="XPM62350.1"/>
    </source>
</evidence>
<accession>A0ACD5GNG0</accession>
<organism evidence="1 2">
    <name type="scientific">Desertifilum tharense IPPAS B-1220</name>
    <dbReference type="NCBI Taxonomy" id="1781255"/>
    <lineage>
        <taxon>Bacteria</taxon>
        <taxon>Bacillati</taxon>
        <taxon>Cyanobacteriota</taxon>
        <taxon>Cyanophyceae</taxon>
        <taxon>Desertifilales</taxon>
        <taxon>Desertifilaceae</taxon>
        <taxon>Desertifilum</taxon>
    </lineage>
</organism>
<proteinExistence type="predicted"/>
<sequence>MAELLLNAYTPLIVWTGLGVVLFRFLPDILPRLIGRTLYWVGIPVMIFSLARRANFSSEVGLAPLMTVGAILLGFIEVLVKFTGDTRLSNSSGQRGITFIGASYFRSRSPGQFYPLLGVGKYRICGFGDRSEFDC</sequence>
<dbReference type="Proteomes" id="UP000095472">
    <property type="component" value="Chromosome"/>
</dbReference>
<protein>
    <submittedName>
        <fullName evidence="1">Uncharacterized protein</fullName>
    </submittedName>
</protein>
<evidence type="ECO:0000313" key="2">
    <source>
        <dbReference type="Proteomes" id="UP000095472"/>
    </source>
</evidence>
<name>A0ACD5GNG0_9CYAN</name>
<dbReference type="EMBL" id="CP182909">
    <property type="protein sequence ID" value="XPM62350.1"/>
    <property type="molecule type" value="Genomic_DNA"/>
</dbReference>
<gene>
    <name evidence="1" type="ORF">BH720_021640</name>
</gene>
<reference evidence="1 2" key="1">
    <citation type="journal article" date="2016" name="Genome Announc.">
        <title>Draft Genome Sequence of the Thermotolerant Cyanobacterium Desertifilum sp. IPPAS B-1220.</title>
        <authorList>
            <person name="Mironov K.S."/>
            <person name="Sinetova M.A."/>
            <person name="Bolatkhan K."/>
            <person name="Zayadan B.K."/>
            <person name="Ustinova V.V."/>
            <person name="Kupriyanova E.V."/>
            <person name="Skrypnik A.N."/>
            <person name="Gogoleva N.E."/>
            <person name="Gogolev Y.V."/>
            <person name="Los D.A."/>
        </authorList>
    </citation>
    <scope>NUCLEOTIDE SEQUENCE [LARGE SCALE GENOMIC DNA]</scope>
    <source>
        <strain evidence="1 2">IPPAS B-1220</strain>
    </source>
</reference>